<gene>
    <name evidence="2" type="primary">spop_92</name>
    <name evidence="2" type="ORF">CDAR_110071</name>
</gene>
<dbReference type="CDD" id="cd18186">
    <property type="entry name" value="BTB_POZ_ZBTB_KLHL-like"/>
    <property type="match status" value="1"/>
</dbReference>
<dbReference type="EMBL" id="BPLQ01002270">
    <property type="protein sequence ID" value="GIX90718.1"/>
    <property type="molecule type" value="Genomic_DNA"/>
</dbReference>
<evidence type="ECO:0000313" key="3">
    <source>
        <dbReference type="Proteomes" id="UP001054837"/>
    </source>
</evidence>
<dbReference type="AlphaFoldDB" id="A0AAV4P121"/>
<evidence type="ECO:0000313" key="2">
    <source>
        <dbReference type="EMBL" id="GIX90718.1"/>
    </source>
</evidence>
<comment type="caution">
    <text evidence="2">The sequence shown here is derived from an EMBL/GenBank/DDBJ whole genome shotgun (WGS) entry which is preliminary data.</text>
</comment>
<proteinExistence type="predicted"/>
<organism evidence="2 3">
    <name type="scientific">Caerostris darwini</name>
    <dbReference type="NCBI Taxonomy" id="1538125"/>
    <lineage>
        <taxon>Eukaryota</taxon>
        <taxon>Metazoa</taxon>
        <taxon>Ecdysozoa</taxon>
        <taxon>Arthropoda</taxon>
        <taxon>Chelicerata</taxon>
        <taxon>Arachnida</taxon>
        <taxon>Araneae</taxon>
        <taxon>Araneomorphae</taxon>
        <taxon>Entelegynae</taxon>
        <taxon>Araneoidea</taxon>
        <taxon>Araneidae</taxon>
        <taxon>Caerostris</taxon>
    </lineage>
</organism>
<dbReference type="InterPro" id="IPR000210">
    <property type="entry name" value="BTB/POZ_dom"/>
</dbReference>
<name>A0AAV4P121_9ARAC</name>
<keyword evidence="3" id="KW-1185">Reference proteome</keyword>
<dbReference type="PANTHER" id="PTHR24413">
    <property type="entry name" value="SPECKLE-TYPE POZ PROTEIN"/>
    <property type="match status" value="1"/>
</dbReference>
<dbReference type="Proteomes" id="UP001054837">
    <property type="component" value="Unassembled WGS sequence"/>
</dbReference>
<dbReference type="SMART" id="SM00225">
    <property type="entry name" value="BTB"/>
    <property type="match status" value="1"/>
</dbReference>
<dbReference type="PROSITE" id="PS50097">
    <property type="entry name" value="BTB"/>
    <property type="match status" value="1"/>
</dbReference>
<dbReference type="SUPFAM" id="SSF54695">
    <property type="entry name" value="POZ domain"/>
    <property type="match status" value="1"/>
</dbReference>
<accession>A0AAV4P121</accession>
<dbReference type="Gene3D" id="3.30.710.10">
    <property type="entry name" value="Potassium Channel Kv1.1, Chain A"/>
    <property type="match status" value="1"/>
</dbReference>
<feature type="domain" description="BTB" evidence="1">
    <location>
        <begin position="359"/>
        <end position="426"/>
    </location>
</feature>
<protein>
    <submittedName>
        <fullName evidence="2">Speckle-type POZ protein</fullName>
    </submittedName>
</protein>
<reference evidence="2 3" key="1">
    <citation type="submission" date="2021-06" db="EMBL/GenBank/DDBJ databases">
        <title>Caerostris darwini draft genome.</title>
        <authorList>
            <person name="Kono N."/>
            <person name="Arakawa K."/>
        </authorList>
    </citation>
    <scope>NUCLEOTIDE SEQUENCE [LARGE SCALE GENOMIC DNA]</scope>
</reference>
<dbReference type="InterPro" id="IPR011333">
    <property type="entry name" value="SKP1/BTB/POZ_sf"/>
</dbReference>
<evidence type="ECO:0000259" key="1">
    <source>
        <dbReference type="PROSITE" id="PS50097"/>
    </source>
</evidence>
<dbReference type="Pfam" id="PF00651">
    <property type="entry name" value="BTB"/>
    <property type="match status" value="1"/>
</dbReference>
<sequence length="505" mass="57952">MGNERDPFGFRRGILDVGKESRNSHFQRIVESSFNNMSTLKAEIMYGDGKIPSIKFRVLDLQGTRWKLKLYIAPHYISSQGKYLIDCHLQRCANFSRLENTDEINFQLSFLDSNSKSYEIVRCIRSSFEKGKSVRESLVIKANHLQNKDLTIFCRMWKNGERPSKITHSPKEPGLTLLTISSVFKVNILSLLNDYAPDEEFYLIANSRTQPQIKLTMFVDRIKKLVMVKVEKLNNSINLLSADICSQTKYETSTDNDIDYKSYVHGLLISLNLNSLFDTEVLYFPSDILTFRCRCTFTSGYDCEIIDETTCGLHLLTEIRREIPPEIPQKSKSSVSEATSDNPTALQDFKALFNDPVLSDVKIMTKTKTFPAHKMVLCARSAVFRAMLTNEMKEKSTEIIRIDDLEDNIVHLFLLFLYTDGVKNLQSDTVKELYYAADKYHVPLLKEKCAAFMKKNLSIKNACGLLQLADIHQDSCLKTFVEDFIFRQHKPLNPVVPVLALLWCD</sequence>